<gene>
    <name evidence="1" type="ORF">cpu_16990</name>
</gene>
<protein>
    <submittedName>
        <fullName evidence="1">Uncharacterized protein</fullName>
    </submittedName>
</protein>
<evidence type="ECO:0000313" key="2">
    <source>
        <dbReference type="Proteomes" id="UP000187485"/>
    </source>
</evidence>
<dbReference type="Proteomes" id="UP000187485">
    <property type="component" value="Unassembled WGS sequence"/>
</dbReference>
<dbReference type="AlphaFoldDB" id="A0A1L8CWG0"/>
<dbReference type="EMBL" id="BDJK01000034">
    <property type="protein sequence ID" value="GAV23189.1"/>
    <property type="molecule type" value="Genomic_DNA"/>
</dbReference>
<sequence length="54" mass="6284">MAVIKLNKYLVYFSIGGKYRQNAKQKHSSINIYNFNFSVNLQINPAFVFQNKLA</sequence>
<organism evidence="1 2">
    <name type="scientific">Carboxydothermus pertinax</name>
    <dbReference type="NCBI Taxonomy" id="870242"/>
    <lineage>
        <taxon>Bacteria</taxon>
        <taxon>Bacillati</taxon>
        <taxon>Bacillota</taxon>
        <taxon>Clostridia</taxon>
        <taxon>Thermoanaerobacterales</taxon>
        <taxon>Thermoanaerobacteraceae</taxon>
        <taxon>Carboxydothermus</taxon>
    </lineage>
</organism>
<name>A0A1L8CWG0_9THEO</name>
<keyword evidence="2" id="KW-1185">Reference proteome</keyword>
<evidence type="ECO:0000313" key="1">
    <source>
        <dbReference type="EMBL" id="GAV23189.1"/>
    </source>
</evidence>
<accession>A0A1L8CWG0</accession>
<proteinExistence type="predicted"/>
<dbReference type="STRING" id="870242.cpu_16990"/>
<comment type="caution">
    <text evidence="1">The sequence shown here is derived from an EMBL/GenBank/DDBJ whole genome shotgun (WGS) entry which is preliminary data.</text>
</comment>
<reference evidence="2" key="1">
    <citation type="submission" date="2016-12" db="EMBL/GenBank/DDBJ databases">
        <title>Draft Genome Sequences od Carboxydothermus pertinax and islandicus, Hydrogenogenic Carboxydotrophic Bacteria.</title>
        <authorList>
            <person name="Fukuyama Y."/>
            <person name="Ohmae K."/>
            <person name="Yoneda Y."/>
            <person name="Yoshida T."/>
            <person name="Sako Y."/>
        </authorList>
    </citation>
    <scope>NUCLEOTIDE SEQUENCE [LARGE SCALE GENOMIC DNA]</scope>
    <source>
        <strain evidence="2">Ug1</strain>
    </source>
</reference>